<keyword evidence="4 6" id="KW-1133">Transmembrane helix</keyword>
<comment type="caution">
    <text evidence="7">The sequence shown here is derived from an EMBL/GenBank/DDBJ whole genome shotgun (WGS) entry which is preliminary data.</text>
</comment>
<comment type="pathway">
    <text evidence="6">Cell wall biogenesis; peptidoglycan biosynthesis.</text>
</comment>
<dbReference type="GO" id="GO:0009252">
    <property type="term" value="P:peptidoglycan biosynthetic process"/>
    <property type="evidence" value="ECO:0007669"/>
    <property type="project" value="UniProtKB-UniRule"/>
</dbReference>
<feature type="transmembrane region" description="Helical" evidence="6">
    <location>
        <begin position="114"/>
        <end position="136"/>
    </location>
</feature>
<evidence type="ECO:0000256" key="2">
    <source>
        <dbReference type="ARBA" id="ARBA00022692"/>
    </source>
</evidence>
<comment type="similarity">
    <text evidence="6">Belongs to the SEDS family. MrdB/RodA subfamily.</text>
</comment>
<comment type="catalytic activity">
    <reaction evidence="6">
        <text>[GlcNAc-(1-&gt;4)-Mur2Ac(oyl-L-Ala-gamma-D-Glu-L-Lys-D-Ala-D-Ala)](n)-di-trans,octa-cis-undecaprenyl diphosphate + beta-D-GlcNAc-(1-&gt;4)-Mur2Ac(oyl-L-Ala-gamma-D-Glu-L-Lys-D-Ala-D-Ala)-di-trans,octa-cis-undecaprenyl diphosphate = [GlcNAc-(1-&gt;4)-Mur2Ac(oyl-L-Ala-gamma-D-Glu-L-Lys-D-Ala-D-Ala)](n+1)-di-trans,octa-cis-undecaprenyl diphosphate + di-trans,octa-cis-undecaprenyl diphosphate + H(+)</text>
        <dbReference type="Rhea" id="RHEA:23708"/>
        <dbReference type="Rhea" id="RHEA-COMP:9602"/>
        <dbReference type="Rhea" id="RHEA-COMP:9603"/>
        <dbReference type="ChEBI" id="CHEBI:15378"/>
        <dbReference type="ChEBI" id="CHEBI:58405"/>
        <dbReference type="ChEBI" id="CHEBI:60033"/>
        <dbReference type="ChEBI" id="CHEBI:78435"/>
        <dbReference type="EC" id="2.4.99.28"/>
    </reaction>
</comment>
<comment type="subcellular location">
    <subcellularLocation>
        <location evidence="6">Cell membrane</location>
        <topology evidence="6">Multi-pass membrane protein</topology>
    </subcellularLocation>
    <subcellularLocation>
        <location evidence="1">Membrane</location>
        <topology evidence="1">Multi-pass membrane protein</topology>
    </subcellularLocation>
</comment>
<evidence type="ECO:0000256" key="6">
    <source>
        <dbReference type="HAMAP-Rule" id="MF_02079"/>
    </source>
</evidence>
<keyword evidence="6" id="KW-0961">Cell wall biogenesis/degradation</keyword>
<dbReference type="HAMAP" id="MF_02079">
    <property type="entry name" value="PGT_RodA"/>
    <property type="match status" value="1"/>
</dbReference>
<dbReference type="InterPro" id="IPR011923">
    <property type="entry name" value="RodA/MrdB"/>
</dbReference>
<proteinExistence type="inferred from homology"/>
<dbReference type="AlphaFoldDB" id="A0A8J7Z4A8"/>
<dbReference type="PANTHER" id="PTHR30474:SF1">
    <property type="entry name" value="PEPTIDOGLYCAN GLYCOSYLTRANSFERASE MRDB"/>
    <property type="match status" value="1"/>
</dbReference>
<keyword evidence="6" id="KW-0328">Glycosyltransferase</keyword>
<keyword evidence="5 6" id="KW-0472">Membrane</keyword>
<dbReference type="NCBIfam" id="NF037961">
    <property type="entry name" value="RodA_shape"/>
    <property type="match status" value="1"/>
</dbReference>
<feature type="transmembrane region" description="Helical" evidence="6">
    <location>
        <begin position="213"/>
        <end position="230"/>
    </location>
</feature>
<dbReference type="Pfam" id="PF01098">
    <property type="entry name" value="FTSW_RODA_SPOVE"/>
    <property type="match status" value="2"/>
</dbReference>
<dbReference type="GO" id="GO:0032153">
    <property type="term" value="C:cell division site"/>
    <property type="evidence" value="ECO:0007669"/>
    <property type="project" value="TreeGrafter"/>
</dbReference>
<feature type="transmembrane region" description="Helical" evidence="6">
    <location>
        <begin position="25"/>
        <end position="43"/>
    </location>
</feature>
<evidence type="ECO:0000256" key="5">
    <source>
        <dbReference type="ARBA" id="ARBA00023136"/>
    </source>
</evidence>
<dbReference type="PANTHER" id="PTHR30474">
    <property type="entry name" value="CELL CYCLE PROTEIN"/>
    <property type="match status" value="1"/>
</dbReference>
<evidence type="ECO:0000256" key="4">
    <source>
        <dbReference type="ARBA" id="ARBA00022989"/>
    </source>
</evidence>
<accession>A0A8J7Z4A8</accession>
<dbReference type="GO" id="GO:0015648">
    <property type="term" value="F:lipid-linked peptidoglycan transporter activity"/>
    <property type="evidence" value="ECO:0007669"/>
    <property type="project" value="TreeGrafter"/>
</dbReference>
<protein>
    <recommendedName>
        <fullName evidence="6">Peptidoglycan glycosyltransferase RodA</fullName>
        <shortName evidence="6">PGT</shortName>
        <ecNumber evidence="6">2.4.99.28</ecNumber>
    </recommendedName>
    <alternativeName>
        <fullName evidence="6">Cell elongation protein RodA</fullName>
    </alternativeName>
    <alternativeName>
        <fullName evidence="6">Cell wall polymerase</fullName>
    </alternativeName>
    <alternativeName>
        <fullName evidence="6">Peptidoglycan polymerase</fullName>
        <shortName evidence="6">PG polymerase</shortName>
    </alternativeName>
</protein>
<feature type="transmembrane region" description="Helical" evidence="6">
    <location>
        <begin position="397"/>
        <end position="419"/>
    </location>
</feature>
<dbReference type="EMBL" id="WVIE01000039">
    <property type="protein sequence ID" value="NDJ19739.1"/>
    <property type="molecule type" value="Genomic_DNA"/>
</dbReference>
<keyword evidence="6" id="KW-0573">Peptidoglycan synthesis</keyword>
<dbReference type="GO" id="GO:0005886">
    <property type="term" value="C:plasma membrane"/>
    <property type="evidence" value="ECO:0007669"/>
    <property type="project" value="UniProtKB-SubCell"/>
</dbReference>
<dbReference type="GO" id="GO:0071555">
    <property type="term" value="P:cell wall organization"/>
    <property type="evidence" value="ECO:0007669"/>
    <property type="project" value="UniProtKB-KW"/>
</dbReference>
<evidence type="ECO:0000256" key="1">
    <source>
        <dbReference type="ARBA" id="ARBA00004141"/>
    </source>
</evidence>
<sequence length="427" mass="47552">MFRKSKPVLPPYLKGLLQPWKDMDWLLFTVPICLTILGGLMIGSVEANAKLTDWWRHWITGSIGIGLAMLIARWRYDQLLQWKWWVYGITNGMLLLVMFFGTEGLGAQRWINVFGFYLQPSEFAKLGIIITIAALLHQRSASTIPMVIKVLTVAGIPWVLVFVEPNLGTSLVFGAITLGMLYWGNANPGWLLLLVSPVISAILFNMLLPVWGIGIAAIALWIALVGVIAWKTLPWKTYGTFAPVVLNLVAGGLGRFLWEFVLKDYQKDRLMMFRNPEQDPLGGGYHLIQSRIAIGAGEFWGRGLYKGTQTQLNFIPEQHTDFIFTAIGEELGFIGAAAVLLAFLLICYRLLVIAQNAKDDFGSLIAIGVFSMIIFQVTINIGMTINLSPVTGIPLPWLSYGNAALLMNFLALGLVESVANFRQRLKF</sequence>
<feature type="transmembrane region" description="Helical" evidence="6">
    <location>
        <begin position="364"/>
        <end position="385"/>
    </location>
</feature>
<feature type="transmembrane region" description="Helical" evidence="6">
    <location>
        <begin position="84"/>
        <end position="102"/>
    </location>
</feature>
<evidence type="ECO:0000256" key="3">
    <source>
        <dbReference type="ARBA" id="ARBA00022960"/>
    </source>
</evidence>
<reference evidence="7" key="1">
    <citation type="submission" date="2019-12" db="EMBL/GenBank/DDBJ databases">
        <title>High-Quality draft genome sequences of three cyanobacteria isolated from the limestone walls of the Old Cathedral of Coimbra.</title>
        <authorList>
            <person name="Tiago I."/>
            <person name="Soares F."/>
            <person name="Portugal A."/>
        </authorList>
    </citation>
    <scope>NUCLEOTIDE SEQUENCE</scope>
    <source>
        <strain evidence="7">A</strain>
    </source>
</reference>
<evidence type="ECO:0000313" key="8">
    <source>
        <dbReference type="Proteomes" id="UP000646053"/>
    </source>
</evidence>
<keyword evidence="3 6" id="KW-0133">Cell shape</keyword>
<feature type="transmembrane region" description="Helical" evidence="6">
    <location>
        <begin position="143"/>
        <end position="161"/>
    </location>
</feature>
<dbReference type="InterPro" id="IPR001182">
    <property type="entry name" value="FtsW/RodA"/>
</dbReference>
<comment type="function">
    <text evidence="6">Peptidoglycan polymerase that is essential for cell wall elongation.</text>
</comment>
<name>A0A8J7Z4A8_9CYAN</name>
<dbReference type="GO" id="GO:0008360">
    <property type="term" value="P:regulation of cell shape"/>
    <property type="evidence" value="ECO:0007669"/>
    <property type="project" value="UniProtKB-KW"/>
</dbReference>
<evidence type="ECO:0000313" key="7">
    <source>
        <dbReference type="EMBL" id="NDJ19739.1"/>
    </source>
</evidence>
<keyword evidence="6" id="KW-1003">Cell membrane</keyword>
<feature type="transmembrane region" description="Helical" evidence="6">
    <location>
        <begin position="55"/>
        <end position="72"/>
    </location>
</feature>
<organism evidence="7 8">
    <name type="scientific">Myxacorys almedinensis A</name>
    <dbReference type="NCBI Taxonomy" id="2690445"/>
    <lineage>
        <taxon>Bacteria</taxon>
        <taxon>Bacillati</taxon>
        <taxon>Cyanobacteriota</taxon>
        <taxon>Cyanophyceae</taxon>
        <taxon>Leptolyngbyales</taxon>
        <taxon>Leptolyngbyaceae</taxon>
        <taxon>Myxacorys</taxon>
        <taxon>Myxacorys almedinensis</taxon>
    </lineage>
</organism>
<dbReference type="NCBIfam" id="TIGR02210">
    <property type="entry name" value="rodA_shape"/>
    <property type="match status" value="1"/>
</dbReference>
<dbReference type="UniPathway" id="UPA00219"/>
<feature type="transmembrane region" description="Helical" evidence="6">
    <location>
        <begin position="237"/>
        <end position="258"/>
    </location>
</feature>
<gene>
    <name evidence="6 7" type="primary">rodA</name>
    <name evidence="7" type="ORF">GS601_21020</name>
</gene>
<feature type="transmembrane region" description="Helical" evidence="6">
    <location>
        <begin position="331"/>
        <end position="352"/>
    </location>
</feature>
<dbReference type="GO" id="GO:0051301">
    <property type="term" value="P:cell division"/>
    <property type="evidence" value="ECO:0007669"/>
    <property type="project" value="InterPro"/>
</dbReference>
<keyword evidence="2 6" id="KW-0812">Transmembrane</keyword>
<dbReference type="GO" id="GO:0008955">
    <property type="term" value="F:peptidoglycan glycosyltransferase activity"/>
    <property type="evidence" value="ECO:0007669"/>
    <property type="project" value="UniProtKB-UniRule"/>
</dbReference>
<keyword evidence="6" id="KW-0808">Transferase</keyword>
<dbReference type="EC" id="2.4.99.28" evidence="6"/>
<dbReference type="Proteomes" id="UP000646053">
    <property type="component" value="Unassembled WGS sequence"/>
</dbReference>
<keyword evidence="8" id="KW-1185">Reference proteome</keyword>
<feature type="transmembrane region" description="Helical" evidence="6">
    <location>
        <begin position="167"/>
        <end position="183"/>
    </location>
</feature>